<dbReference type="PROSITE" id="PS50093">
    <property type="entry name" value="PKD"/>
    <property type="match status" value="1"/>
</dbReference>
<name>A0ABW3RDK0_9FLAO</name>
<dbReference type="InterPro" id="IPR026341">
    <property type="entry name" value="T9SS_type_B"/>
</dbReference>
<organism evidence="3 4">
    <name type="scientific">Hwangdonia seohaensis</name>
    <dbReference type="NCBI Taxonomy" id="1240727"/>
    <lineage>
        <taxon>Bacteria</taxon>
        <taxon>Pseudomonadati</taxon>
        <taxon>Bacteroidota</taxon>
        <taxon>Flavobacteriia</taxon>
        <taxon>Flavobacteriales</taxon>
        <taxon>Flavobacteriaceae</taxon>
        <taxon>Hwangdonia</taxon>
    </lineage>
</organism>
<dbReference type="CDD" id="cd00146">
    <property type="entry name" value="PKD"/>
    <property type="match status" value="1"/>
</dbReference>
<dbReference type="SMART" id="SM00089">
    <property type="entry name" value="PKD"/>
    <property type="match status" value="1"/>
</dbReference>
<proteinExistence type="predicted"/>
<dbReference type="InterPro" id="IPR000601">
    <property type="entry name" value="PKD_dom"/>
</dbReference>
<sequence>MIFYKKKLKIRLYIVTICFITLFTFFCNSIQSQTNCTFGVAVFEENFGSGTARLGPSLNQDPNNVHPNFRPADLYTYVGTGNVGQDQYGIMKTPKDAAPNGADWNDDFPDHTGNTNGYLYYCDAKEDLNVFYAQKIDGLCDDIEYELSAWFAKTNAPDYFIDPNIKLIIGFTDINDQNIGSIVETDTGPIEGVGTNRWHRRSLVFSVPSGTENIYFMLKNNVAGLDGNDLAIDDIQIRPCGPVIDSIDQLTSNSNNNSFCITDVSNNSISLSGNVPNSFAMQWQESTSPGVWVDIPNETSSVLNHTIPANSNSTHLIRLKFAHSLANLLNSKCHFLSEVLTYNKTYANIAPNMQLCDDTGDGTALFDLTSQNNFINADSGVTITYHSSQADADTGNSPLPNMYNSDNATIYARVENNTQLLGNICYTTTNFNLEVYSTVINQPISALSYCDNTTSGTDTDGYNVFDLTLKETEILNGQSSSDFTIAYFTDSAYTTQITTPNAFVNTSASGQTIYVRLTNNLNPSCYTETSFNIEVLPLPNANYPSTYSQCDDAANDGQAYFNLTLDSIKEEINPSYLSEGLTFSYYENQNQAENATNPVINPSNYQDGIGFTPETIWIRVEHPNGCFRVVPLTLEVNPSSAALDQYNPPPISLCDDGLNNRDGISTFDMSALKNHISNTVFSTFSVTVHFYESQTDAELETNEITDIANYQNTNVPNTQRIWVRVKSDLGNNCLGLKEFTNLLNVEALPTANPVTVDRQCDFDTTDTVINYPFDTSQIETDILNGQSLADVSVTYFDENNTPLPSPLPNPFLTASQTITARVTNNATADPDGPCYDETTITFIVDAQPVANLVTIPAVCDGDDGLDDADGLHHFDTSTIQNTILGMQTGMEVYYTYLDEFGNQITNSPSLPNPFVSRTQSIRVDVVNPINPTCTASTNIDFVVNPLPDFSIETPQIVCSSDPTFTIFLDPLEANSSENYLYEWVYEDGTTLSNTPTLTVSTPGTYSITLTKTDGTGCSRTRDVFVNASELATITLNDISIVDISDNNSITINETNLGLGDYEYALDEEFSFYQDEPFFDNIKAGFHTIYVRDKKGCGTSSIEISVIGYPKYFTPNGDGDNDYWQILGVNNQFQPHSTIQIFDRYGKLIKQIQTASAGWDGTFNGELLNADDYWFKVFLEDGRQFMGHFTLKR</sequence>
<keyword evidence="4" id="KW-1185">Reference proteome</keyword>
<dbReference type="Proteomes" id="UP001597163">
    <property type="component" value="Unassembled WGS sequence"/>
</dbReference>
<protein>
    <submittedName>
        <fullName evidence="3">T9SS type B sorting domain-containing protein</fullName>
    </submittedName>
</protein>
<evidence type="ECO:0000313" key="3">
    <source>
        <dbReference type="EMBL" id="MFD1163149.1"/>
    </source>
</evidence>
<keyword evidence="1" id="KW-0812">Transmembrane</keyword>
<dbReference type="InterPro" id="IPR013783">
    <property type="entry name" value="Ig-like_fold"/>
</dbReference>
<evidence type="ECO:0000259" key="2">
    <source>
        <dbReference type="PROSITE" id="PS50093"/>
    </source>
</evidence>
<dbReference type="Gene3D" id="2.60.120.260">
    <property type="entry name" value="Galactose-binding domain-like"/>
    <property type="match status" value="1"/>
</dbReference>
<dbReference type="Pfam" id="PF13585">
    <property type="entry name" value="CHU_C"/>
    <property type="match status" value="1"/>
</dbReference>
<dbReference type="SUPFAM" id="SSF49299">
    <property type="entry name" value="PKD domain"/>
    <property type="match status" value="1"/>
</dbReference>
<keyword evidence="1" id="KW-1133">Transmembrane helix</keyword>
<feature type="transmembrane region" description="Helical" evidence="1">
    <location>
        <begin position="12"/>
        <end position="31"/>
    </location>
</feature>
<dbReference type="RefSeq" id="WP_311940305.1">
    <property type="nucleotide sequence ID" value="NZ_JAVSCK010000003.1"/>
</dbReference>
<dbReference type="NCBIfam" id="TIGR04131">
    <property type="entry name" value="Bac_Flav_CTERM"/>
    <property type="match status" value="1"/>
</dbReference>
<dbReference type="Gene3D" id="2.60.40.10">
    <property type="entry name" value="Immunoglobulins"/>
    <property type="match status" value="1"/>
</dbReference>
<accession>A0ABW3RDK0</accession>
<keyword evidence="1" id="KW-0472">Membrane</keyword>
<reference evidence="4" key="1">
    <citation type="journal article" date="2019" name="Int. J. Syst. Evol. Microbiol.">
        <title>The Global Catalogue of Microorganisms (GCM) 10K type strain sequencing project: providing services to taxonomists for standard genome sequencing and annotation.</title>
        <authorList>
            <consortium name="The Broad Institute Genomics Platform"/>
            <consortium name="The Broad Institute Genome Sequencing Center for Infectious Disease"/>
            <person name="Wu L."/>
            <person name="Ma J."/>
        </authorList>
    </citation>
    <scope>NUCLEOTIDE SEQUENCE [LARGE SCALE GENOMIC DNA]</scope>
    <source>
        <strain evidence="4">CCUG 63246</strain>
    </source>
</reference>
<comment type="caution">
    <text evidence="3">The sequence shown here is derived from an EMBL/GenBank/DDBJ whole genome shotgun (WGS) entry which is preliminary data.</text>
</comment>
<dbReference type="InterPro" id="IPR035986">
    <property type="entry name" value="PKD_dom_sf"/>
</dbReference>
<dbReference type="InterPro" id="IPR022409">
    <property type="entry name" value="PKD/Chitinase_dom"/>
</dbReference>
<evidence type="ECO:0000313" key="4">
    <source>
        <dbReference type="Proteomes" id="UP001597163"/>
    </source>
</evidence>
<evidence type="ECO:0000256" key="1">
    <source>
        <dbReference type="SAM" id="Phobius"/>
    </source>
</evidence>
<feature type="domain" description="PKD" evidence="2">
    <location>
        <begin position="974"/>
        <end position="1032"/>
    </location>
</feature>
<dbReference type="EMBL" id="JBHTLJ010000003">
    <property type="protein sequence ID" value="MFD1163149.1"/>
    <property type="molecule type" value="Genomic_DNA"/>
</dbReference>
<gene>
    <name evidence="3" type="ORF">ACFQ2E_12010</name>
</gene>